<name>A0A9D4CPG0_DREPO</name>
<evidence type="ECO:0000313" key="1">
    <source>
        <dbReference type="EMBL" id="KAH3728242.1"/>
    </source>
</evidence>
<reference evidence="1" key="2">
    <citation type="submission" date="2020-11" db="EMBL/GenBank/DDBJ databases">
        <authorList>
            <person name="McCartney M.A."/>
            <person name="Auch B."/>
            <person name="Kono T."/>
            <person name="Mallez S."/>
            <person name="Becker A."/>
            <person name="Gohl D.M."/>
            <person name="Silverstein K.A.T."/>
            <person name="Koren S."/>
            <person name="Bechman K.B."/>
            <person name="Herman A."/>
            <person name="Abrahante J.E."/>
            <person name="Garbe J."/>
        </authorList>
    </citation>
    <scope>NUCLEOTIDE SEQUENCE</scope>
    <source>
        <strain evidence="1">Duluth1</strain>
        <tissue evidence="1">Whole animal</tissue>
    </source>
</reference>
<evidence type="ECO:0008006" key="3">
    <source>
        <dbReference type="Google" id="ProtNLM"/>
    </source>
</evidence>
<reference evidence="1" key="1">
    <citation type="journal article" date="2019" name="bioRxiv">
        <title>The Genome of the Zebra Mussel, Dreissena polymorpha: A Resource for Invasive Species Research.</title>
        <authorList>
            <person name="McCartney M.A."/>
            <person name="Auch B."/>
            <person name="Kono T."/>
            <person name="Mallez S."/>
            <person name="Zhang Y."/>
            <person name="Obille A."/>
            <person name="Becker A."/>
            <person name="Abrahante J.E."/>
            <person name="Garbe J."/>
            <person name="Badalamenti J.P."/>
            <person name="Herman A."/>
            <person name="Mangelson H."/>
            <person name="Liachko I."/>
            <person name="Sullivan S."/>
            <person name="Sone E.D."/>
            <person name="Koren S."/>
            <person name="Silverstein K.A.T."/>
            <person name="Beckman K.B."/>
            <person name="Gohl D.M."/>
        </authorList>
    </citation>
    <scope>NUCLEOTIDE SEQUENCE</scope>
    <source>
        <strain evidence="1">Duluth1</strain>
        <tissue evidence="1">Whole animal</tissue>
    </source>
</reference>
<evidence type="ECO:0000313" key="2">
    <source>
        <dbReference type="Proteomes" id="UP000828390"/>
    </source>
</evidence>
<gene>
    <name evidence="1" type="ORF">DPMN_054195</name>
</gene>
<dbReference type="EMBL" id="JAIWYP010000012">
    <property type="protein sequence ID" value="KAH3728242.1"/>
    <property type="molecule type" value="Genomic_DNA"/>
</dbReference>
<sequence length="174" mass="20123">MNEEEEEDEDTVLNRLSLRRTWESSPHPYLFFNSDHFTFTFLGFFIQRATGNLIDQQTGMLLEQGIMAQNLYDGLVRNRAPLQENFDCLPRDQKILKLCNIMGIEFPHDPDSTYELTTDNVKKIMAIYMRFRCDIPVIVMGETGCGKTRLVKFMCALQSPPGVNVNNMILMKVM</sequence>
<keyword evidence="2" id="KW-1185">Reference proteome</keyword>
<dbReference type="AlphaFoldDB" id="A0A9D4CPG0"/>
<dbReference type="SUPFAM" id="SSF52540">
    <property type="entry name" value="P-loop containing nucleoside triphosphate hydrolases"/>
    <property type="match status" value="1"/>
</dbReference>
<dbReference type="GO" id="GO:0004842">
    <property type="term" value="F:ubiquitin-protein transferase activity"/>
    <property type="evidence" value="ECO:0007669"/>
    <property type="project" value="InterPro"/>
</dbReference>
<dbReference type="PANTHER" id="PTHR22605">
    <property type="entry name" value="RZ-TYPE DOMAIN-CONTAINING PROTEIN"/>
    <property type="match status" value="1"/>
</dbReference>
<proteinExistence type="predicted"/>
<dbReference type="GO" id="GO:0016887">
    <property type="term" value="F:ATP hydrolysis activity"/>
    <property type="evidence" value="ECO:0007669"/>
    <property type="project" value="InterPro"/>
</dbReference>
<dbReference type="InterPro" id="IPR027417">
    <property type="entry name" value="P-loop_NTPase"/>
</dbReference>
<organism evidence="1 2">
    <name type="scientific">Dreissena polymorpha</name>
    <name type="common">Zebra mussel</name>
    <name type="synonym">Mytilus polymorpha</name>
    <dbReference type="NCBI Taxonomy" id="45954"/>
    <lineage>
        <taxon>Eukaryota</taxon>
        <taxon>Metazoa</taxon>
        <taxon>Spiralia</taxon>
        <taxon>Lophotrochozoa</taxon>
        <taxon>Mollusca</taxon>
        <taxon>Bivalvia</taxon>
        <taxon>Autobranchia</taxon>
        <taxon>Heteroconchia</taxon>
        <taxon>Euheterodonta</taxon>
        <taxon>Imparidentia</taxon>
        <taxon>Neoheterodontei</taxon>
        <taxon>Myida</taxon>
        <taxon>Dreissenoidea</taxon>
        <taxon>Dreissenidae</taxon>
        <taxon>Dreissena</taxon>
    </lineage>
</organism>
<dbReference type="InterPro" id="IPR031248">
    <property type="entry name" value="RNF213"/>
</dbReference>
<dbReference type="Gene3D" id="3.40.50.300">
    <property type="entry name" value="P-loop containing nucleotide triphosphate hydrolases"/>
    <property type="match status" value="1"/>
</dbReference>
<dbReference type="PANTHER" id="PTHR22605:SF16">
    <property type="entry name" value="E3 UBIQUITIN-PROTEIN LIGASE RNF213"/>
    <property type="match status" value="1"/>
</dbReference>
<dbReference type="Proteomes" id="UP000828390">
    <property type="component" value="Unassembled WGS sequence"/>
</dbReference>
<accession>A0A9D4CPG0</accession>
<comment type="caution">
    <text evidence="1">The sequence shown here is derived from an EMBL/GenBank/DDBJ whole genome shotgun (WGS) entry which is preliminary data.</text>
</comment>
<protein>
    <recommendedName>
        <fullName evidence="3">Ring finger protein 213</fullName>
    </recommendedName>
</protein>